<keyword evidence="2" id="KW-0813">Transport</keyword>
<evidence type="ECO:0000313" key="9">
    <source>
        <dbReference type="EMBL" id="MEQ7849244.1"/>
    </source>
</evidence>
<dbReference type="Pfam" id="PF02653">
    <property type="entry name" value="BPD_transp_2"/>
    <property type="match status" value="1"/>
</dbReference>
<proteinExistence type="predicted"/>
<feature type="transmembrane region" description="Helical" evidence="8">
    <location>
        <begin position="265"/>
        <end position="284"/>
    </location>
</feature>
<comment type="caution">
    <text evidence="9">The sequence shown here is derived from an EMBL/GenBank/DDBJ whole genome shotgun (WGS) entry which is preliminary data.</text>
</comment>
<dbReference type="PANTHER" id="PTHR32196:SF21">
    <property type="entry name" value="ABC TRANSPORTER PERMEASE PROTEIN YPHD-RELATED"/>
    <property type="match status" value="1"/>
</dbReference>
<reference evidence="9 10" key="1">
    <citation type="submission" date="2024-02" db="EMBL/GenBank/DDBJ databases">
        <title>Full genome sequence of Nocardioides kribbensis.</title>
        <authorList>
            <person name="Poletto B.L."/>
            <person name="Silva G."/>
            <person name="Galante D."/>
            <person name="Campos K.R."/>
            <person name="Santos M.B.N."/>
            <person name="Sacchi C.T."/>
        </authorList>
    </citation>
    <scope>NUCLEOTIDE SEQUENCE [LARGE SCALE GENOMIC DNA]</scope>
    <source>
        <strain evidence="9 10">O4R</strain>
    </source>
</reference>
<dbReference type="CDD" id="cd06579">
    <property type="entry name" value="TM_PBP1_transp_AraH_like"/>
    <property type="match status" value="1"/>
</dbReference>
<evidence type="ECO:0000256" key="2">
    <source>
        <dbReference type="ARBA" id="ARBA00022448"/>
    </source>
</evidence>
<evidence type="ECO:0000256" key="4">
    <source>
        <dbReference type="ARBA" id="ARBA00022519"/>
    </source>
</evidence>
<feature type="transmembrane region" description="Helical" evidence="8">
    <location>
        <begin position="236"/>
        <end position="253"/>
    </location>
</feature>
<evidence type="ECO:0000256" key="3">
    <source>
        <dbReference type="ARBA" id="ARBA00022475"/>
    </source>
</evidence>
<dbReference type="RefSeq" id="WP_056863049.1">
    <property type="nucleotide sequence ID" value="NZ_BAAAMM010000006.1"/>
</dbReference>
<protein>
    <submittedName>
        <fullName evidence="9">ABC transporter permease</fullName>
    </submittedName>
</protein>
<feature type="transmembrane region" description="Helical" evidence="8">
    <location>
        <begin position="290"/>
        <end position="309"/>
    </location>
</feature>
<keyword evidence="4" id="KW-0997">Cell inner membrane</keyword>
<keyword evidence="6 8" id="KW-1133">Transmembrane helix</keyword>
<evidence type="ECO:0000256" key="8">
    <source>
        <dbReference type="SAM" id="Phobius"/>
    </source>
</evidence>
<dbReference type="InterPro" id="IPR001851">
    <property type="entry name" value="ABC_transp_permease"/>
</dbReference>
<keyword evidence="5 8" id="KW-0812">Transmembrane</keyword>
<gene>
    <name evidence="9" type="ORF">V6R90_18360</name>
</gene>
<keyword evidence="10" id="KW-1185">Reference proteome</keyword>
<keyword evidence="3" id="KW-1003">Cell membrane</keyword>
<evidence type="ECO:0000256" key="6">
    <source>
        <dbReference type="ARBA" id="ARBA00022989"/>
    </source>
</evidence>
<feature type="transmembrane region" description="Helical" evidence="8">
    <location>
        <begin position="209"/>
        <end position="230"/>
    </location>
</feature>
<dbReference type="Proteomes" id="UP001482520">
    <property type="component" value="Unassembled WGS sequence"/>
</dbReference>
<evidence type="ECO:0000256" key="5">
    <source>
        <dbReference type="ARBA" id="ARBA00022692"/>
    </source>
</evidence>
<dbReference type="PANTHER" id="PTHR32196">
    <property type="entry name" value="ABC TRANSPORTER PERMEASE PROTEIN YPHD-RELATED-RELATED"/>
    <property type="match status" value="1"/>
</dbReference>
<accession>A0ABV1P3C5</accession>
<dbReference type="EMBL" id="JBEGDP010000032">
    <property type="protein sequence ID" value="MEQ7849244.1"/>
    <property type="molecule type" value="Genomic_DNA"/>
</dbReference>
<feature type="transmembrane region" description="Helical" evidence="8">
    <location>
        <begin position="16"/>
        <end position="36"/>
    </location>
</feature>
<feature type="transmembrane region" description="Helical" evidence="8">
    <location>
        <begin position="89"/>
        <end position="114"/>
    </location>
</feature>
<keyword evidence="7 8" id="KW-0472">Membrane</keyword>
<evidence type="ECO:0000313" key="10">
    <source>
        <dbReference type="Proteomes" id="UP001482520"/>
    </source>
</evidence>
<evidence type="ECO:0000256" key="7">
    <source>
        <dbReference type="ARBA" id="ARBA00023136"/>
    </source>
</evidence>
<evidence type="ECO:0000256" key="1">
    <source>
        <dbReference type="ARBA" id="ARBA00004651"/>
    </source>
</evidence>
<feature type="transmembrane region" description="Helical" evidence="8">
    <location>
        <begin position="48"/>
        <end position="69"/>
    </location>
</feature>
<feature type="transmembrane region" description="Helical" evidence="8">
    <location>
        <begin position="158"/>
        <end position="181"/>
    </location>
</feature>
<feature type="transmembrane region" description="Helical" evidence="8">
    <location>
        <begin position="121"/>
        <end position="138"/>
    </location>
</feature>
<name>A0ABV1P3C5_9ACTN</name>
<sequence>MTRLPRGLGLERFSGLYLWAVLIVVFSVWQPLYFPTMATVHSIAADRSIAAMLALAILVPLACGAFDLSVGATANISTISAVMLVNDDWAWPTVVVVCTLLGTLIGAVNGFIVVKLKVSSFITTLGTSSMIAAFQIIITDNAQPLPPINASWAAFTQSTILGFQVVVVYMLILAVLLWWVLQHTPVGRYLFAIGSSPEAARLSGARVDLYTWLALIASGTIAGLTGAIYASLAGPSLTYGASLLLPAFAAVFLGSTQVIPGRFNVWGTVLAIFVLATGVKGLQLATNAQWLDPMFSGGALVAAVAVALGRQRAAEEKARRKLVRGEAPSDARVAAAP</sequence>
<comment type="subcellular location">
    <subcellularLocation>
        <location evidence="1">Cell membrane</location>
        <topology evidence="1">Multi-pass membrane protein</topology>
    </subcellularLocation>
</comment>
<organism evidence="9 10">
    <name type="scientific">Nocardioides kribbensis</name>
    <dbReference type="NCBI Taxonomy" id="305517"/>
    <lineage>
        <taxon>Bacteria</taxon>
        <taxon>Bacillati</taxon>
        <taxon>Actinomycetota</taxon>
        <taxon>Actinomycetes</taxon>
        <taxon>Propionibacteriales</taxon>
        <taxon>Nocardioidaceae</taxon>
        <taxon>Nocardioides</taxon>
    </lineage>
</organism>